<keyword evidence="1" id="KW-1133">Transmembrane helix</keyword>
<evidence type="ECO:0000256" key="1">
    <source>
        <dbReference type="SAM" id="Phobius"/>
    </source>
</evidence>
<gene>
    <name evidence="2" type="ORF">BC102111_00544</name>
</gene>
<protein>
    <submittedName>
        <fullName evidence="2">Uncharacterized protein</fullName>
    </submittedName>
</protein>
<sequence>MEENLVLLEIVFSGLVGVAALGALGVAYKVVKSLIVVNR</sequence>
<feature type="transmembrane region" description="Helical" evidence="1">
    <location>
        <begin position="6"/>
        <end position="31"/>
    </location>
</feature>
<evidence type="ECO:0000313" key="2">
    <source>
        <dbReference type="EMBL" id="SMX66195.1"/>
    </source>
</evidence>
<keyword evidence="1" id="KW-0472">Membrane</keyword>
<evidence type="ECO:0000313" key="3">
    <source>
        <dbReference type="Proteomes" id="UP000234333"/>
    </source>
</evidence>
<dbReference type="AlphaFoldDB" id="A0A2H1HTD0"/>
<reference evidence="2 3" key="1">
    <citation type="submission" date="2017-03" db="EMBL/GenBank/DDBJ databases">
        <authorList>
            <person name="Afonso C.L."/>
            <person name="Miller P.J."/>
            <person name="Scott M.A."/>
            <person name="Spackman E."/>
            <person name="Goraichik I."/>
            <person name="Dimitrov K.M."/>
            <person name="Suarez D.L."/>
            <person name="Swayne D.E."/>
        </authorList>
    </citation>
    <scope>NUCLEOTIDE SEQUENCE [LARGE SCALE GENOMIC DNA]</scope>
    <source>
        <strain evidence="2 3">CIP 102111</strain>
    </source>
</reference>
<keyword evidence="1" id="KW-0812">Transmembrane</keyword>
<accession>A0A2H1HTD0</accession>
<name>A0A2H1HTD0_9MICO</name>
<proteinExistence type="predicted"/>
<organism evidence="2 3">
    <name type="scientific">Brevibacterium casei CIP 102111</name>
    <dbReference type="NCBI Taxonomy" id="1255625"/>
    <lineage>
        <taxon>Bacteria</taxon>
        <taxon>Bacillati</taxon>
        <taxon>Actinomycetota</taxon>
        <taxon>Actinomycetes</taxon>
        <taxon>Micrococcales</taxon>
        <taxon>Brevibacteriaceae</taxon>
        <taxon>Brevibacterium</taxon>
    </lineage>
</organism>
<dbReference type="Proteomes" id="UP000234333">
    <property type="component" value="Unassembled WGS sequence"/>
</dbReference>
<dbReference type="EMBL" id="FXZC01000001">
    <property type="protein sequence ID" value="SMX66195.1"/>
    <property type="molecule type" value="Genomic_DNA"/>
</dbReference>